<dbReference type="OrthoDB" id="9134227at2"/>
<dbReference type="InterPro" id="IPR047721">
    <property type="entry name" value="DrmB"/>
</dbReference>
<dbReference type="NCBIfam" id="NF038324">
    <property type="entry name" value="DrmB_fam"/>
    <property type="match status" value="1"/>
</dbReference>
<dbReference type="STRING" id="1220583.GOACH_11_01410"/>
<evidence type="ECO:0000313" key="2">
    <source>
        <dbReference type="EMBL" id="GAC49344.1"/>
    </source>
</evidence>
<evidence type="ECO:0000313" key="3">
    <source>
        <dbReference type="Proteomes" id="UP000010988"/>
    </source>
</evidence>
<sequence>MRTANVKARRSQLLSTYGIGGLFPSETTSFMIVGLHEWNQVRAQPVSEPRLARSLGVQDLKAPPAGEKRDVPVVRFPVTQICPGCRKIGTTAQLGGDWNASNCRCKDGRAGAALSPFRLITACTHGHIDEFPFFQWLHRGSDGPEDQSSDKKHEMKMKSLGRTSSLDDLVLECTCGVSSRSLEGASQSTAMKGVMRCRGLRPWLGADYAESCAETPRVLQRGASNVWFPAVRSAISIPPYSLAVAKFVDKHWAALEDPEAVTDALLRNLAKRSGFSIDQIVSEIDRRRGEEKDEAVDDKALRRQEFQALVDGREEYEGESDFVCEKSVTRGQFPDGVPEIFTELRKVTRLREVRALRGFTRLTGESDPDTLCELSPEPLSWLPAIEVIGEGIFVALDRKELTAWATEPFAEGRQRKLQDAANKQAKQFKRDALPVDISKVALHTLAHVLIDQLSLDAGYPASSLRERLFVDEDMAGILIYTASSDSAGSLGGVASQADPTKFAAAIEEGLTRLSWCSSDPVCIESPASGTDALNMAACHACVLAPETSCELNNTLLDRALLFGTHEPGEEDAGLFSGYLAQA</sequence>
<organism evidence="2 3">
    <name type="scientific">Gordonia aichiensis NBRC 108223</name>
    <dbReference type="NCBI Taxonomy" id="1220583"/>
    <lineage>
        <taxon>Bacteria</taxon>
        <taxon>Bacillati</taxon>
        <taxon>Actinomycetota</taxon>
        <taxon>Actinomycetes</taxon>
        <taxon>Mycobacteriales</taxon>
        <taxon>Gordoniaceae</taxon>
        <taxon>Gordonia</taxon>
    </lineage>
</organism>
<dbReference type="EMBL" id="BANR01000011">
    <property type="protein sequence ID" value="GAC49344.1"/>
    <property type="molecule type" value="Genomic_DNA"/>
</dbReference>
<dbReference type="Proteomes" id="UP000010988">
    <property type="component" value="Unassembled WGS sequence"/>
</dbReference>
<evidence type="ECO:0000259" key="1">
    <source>
        <dbReference type="Pfam" id="PF09369"/>
    </source>
</evidence>
<dbReference type="Pfam" id="PF09369">
    <property type="entry name" value="MZB"/>
    <property type="match status" value="1"/>
</dbReference>
<dbReference type="eggNOG" id="ENOG502Z7NV">
    <property type="taxonomic scope" value="Bacteria"/>
</dbReference>
<dbReference type="AlphaFoldDB" id="L7KL51"/>
<proteinExistence type="predicted"/>
<dbReference type="InterPro" id="IPR018973">
    <property type="entry name" value="MZB"/>
</dbReference>
<feature type="domain" description="MrfA-like Zn-binding" evidence="1">
    <location>
        <begin position="445"/>
        <end position="542"/>
    </location>
</feature>
<comment type="caution">
    <text evidence="2">The sequence shown here is derived from an EMBL/GenBank/DDBJ whole genome shotgun (WGS) entry which is preliminary data.</text>
</comment>
<name>L7KL51_9ACTN</name>
<gene>
    <name evidence="2" type="ORF">GOACH_11_01410</name>
</gene>
<keyword evidence="3" id="KW-1185">Reference proteome</keyword>
<protein>
    <recommendedName>
        <fullName evidence="1">MrfA-like Zn-binding domain-containing protein</fullName>
    </recommendedName>
</protein>
<reference evidence="2 3" key="1">
    <citation type="submission" date="2012-12" db="EMBL/GenBank/DDBJ databases">
        <title>Whole genome shotgun sequence of Gordonia aichiensis NBRC 108223.</title>
        <authorList>
            <person name="Isaki-Nakamura S."/>
            <person name="Hosoyama A."/>
            <person name="Tsuchikane K."/>
            <person name="Ando Y."/>
            <person name="Baba S."/>
            <person name="Ohji S."/>
            <person name="Hamada M."/>
            <person name="Tamura T."/>
            <person name="Yamazoe A."/>
            <person name="Yamazaki S."/>
            <person name="Fujita N."/>
        </authorList>
    </citation>
    <scope>NUCLEOTIDE SEQUENCE [LARGE SCALE GENOMIC DNA]</scope>
    <source>
        <strain evidence="2 3">NBRC 108223</strain>
    </source>
</reference>
<accession>L7KL51</accession>
<dbReference type="RefSeq" id="WP_005175414.1">
    <property type="nucleotide sequence ID" value="NZ_BANR01000011.1"/>
</dbReference>